<dbReference type="STRING" id="1296121.A0A1A5ZYF8"/>
<reference evidence="2" key="1">
    <citation type="submission" date="2013-07" db="EMBL/GenBank/DDBJ databases">
        <title>The Genome Sequence of Cryptococcus dejecticola CBS10117.</title>
        <authorList>
            <consortium name="The Broad Institute Genome Sequencing Platform"/>
            <person name="Cuomo C."/>
            <person name="Litvintseva A."/>
            <person name="Chen Y."/>
            <person name="Heitman J."/>
            <person name="Sun S."/>
            <person name="Springer D."/>
            <person name="Dromer F."/>
            <person name="Young S.K."/>
            <person name="Zeng Q."/>
            <person name="Gargeya S."/>
            <person name="Fitzgerald M."/>
            <person name="Abouelleil A."/>
            <person name="Alvarado L."/>
            <person name="Berlin A.M."/>
            <person name="Chapman S.B."/>
            <person name="Dewar J."/>
            <person name="Goldberg J."/>
            <person name="Griggs A."/>
            <person name="Gujja S."/>
            <person name="Hansen M."/>
            <person name="Howarth C."/>
            <person name="Imamovic A."/>
            <person name="Larimer J."/>
            <person name="McCowan C."/>
            <person name="Murphy C."/>
            <person name="Pearson M."/>
            <person name="Priest M."/>
            <person name="Roberts A."/>
            <person name="Saif S."/>
            <person name="Shea T."/>
            <person name="Sykes S."/>
            <person name="Wortman J."/>
            <person name="Nusbaum C."/>
            <person name="Birren B."/>
        </authorList>
    </citation>
    <scope>NUCLEOTIDE SEQUENCE [LARGE SCALE GENOMIC DNA]</scope>
    <source>
        <strain evidence="2">CBS 10117</strain>
    </source>
</reference>
<name>A0A1A5ZYF8_9TREE</name>
<dbReference type="EMBL" id="KI894034">
    <property type="protein sequence ID" value="OBR82847.1"/>
    <property type="molecule type" value="Genomic_DNA"/>
</dbReference>
<gene>
    <name evidence="2" type="ORF">I303_06404</name>
</gene>
<dbReference type="AlphaFoldDB" id="A0A1A5ZYF8"/>
<feature type="region of interest" description="Disordered" evidence="1">
    <location>
        <begin position="250"/>
        <end position="275"/>
    </location>
</feature>
<sequence length="525" mass="58485">MAVILRSNTDLVYLPDHGFVGEEGGKSVSIAQPCLMSPPTSDDTVSIEEAALSLRMTSVHLYGILADGSCVILFDSTTYLPTYLTALRILPQITRQIHRLDISHNLLGSSGTLTLFKGLSTLRLRHSSPELGLGLWGLKEVNLGMNGIDDIALDGLLAYAKKDVLLSRVLVQGNEITLEDGNVESIVNSLNGSHITSFSLVNNTSIRPEGLNRFLGLLDCPSLKSLHLSACNLPPSTSEAIVNYLTSISNSNSTHTSETSSEWKSNSKGEGRGKLRLDQSRCRNLENLELNGNHLGSEGVTKIIDAIEKDNYTITSVGLLANHALSEQITNIDDDQLPGATLDGGDPRLIDRNQENKAIEYQVHQRLPLILDRNRILTRRIRRASVRVLYPARIILNAQVNIHDNSDGDTCVNGVGSMERNKEFARGVIEDISNGVPYKGIFRLLDLPEEIVQLIVRYTSEDPWAFNDAQWTKIRRDAIDRDGLKKMYRSRVVRSRGKMIDEIKGVNREMREEWLKRNNLDKWER</sequence>
<proteinExistence type="predicted"/>
<protein>
    <submittedName>
        <fullName evidence="2">Uncharacterized protein</fullName>
    </submittedName>
</protein>
<evidence type="ECO:0000313" key="2">
    <source>
        <dbReference type="EMBL" id="OBR82847.1"/>
    </source>
</evidence>
<feature type="compositionally biased region" description="Basic and acidic residues" evidence="1">
    <location>
        <begin position="265"/>
        <end position="275"/>
    </location>
</feature>
<feature type="compositionally biased region" description="Low complexity" evidence="1">
    <location>
        <begin position="250"/>
        <end position="262"/>
    </location>
</feature>
<dbReference type="InterPro" id="IPR032675">
    <property type="entry name" value="LRR_dom_sf"/>
</dbReference>
<dbReference type="OrthoDB" id="120976at2759"/>
<dbReference type="VEuPathDB" id="FungiDB:I303_06404"/>
<dbReference type="Gene3D" id="3.80.10.10">
    <property type="entry name" value="Ribonuclease Inhibitor"/>
    <property type="match status" value="1"/>
</dbReference>
<organism evidence="2">
    <name type="scientific">Kwoniella dejecticola CBS 10117</name>
    <dbReference type="NCBI Taxonomy" id="1296121"/>
    <lineage>
        <taxon>Eukaryota</taxon>
        <taxon>Fungi</taxon>
        <taxon>Dikarya</taxon>
        <taxon>Basidiomycota</taxon>
        <taxon>Agaricomycotina</taxon>
        <taxon>Tremellomycetes</taxon>
        <taxon>Tremellales</taxon>
        <taxon>Cryptococcaceae</taxon>
        <taxon>Kwoniella</taxon>
    </lineage>
</organism>
<evidence type="ECO:0000256" key="1">
    <source>
        <dbReference type="SAM" id="MobiDB-lite"/>
    </source>
</evidence>
<dbReference type="SUPFAM" id="SSF52047">
    <property type="entry name" value="RNI-like"/>
    <property type="match status" value="1"/>
</dbReference>
<accession>A0A1A5ZYF8</accession>